<evidence type="ECO:0000313" key="1">
    <source>
        <dbReference type="EMBL" id="GFR45481.1"/>
    </source>
</evidence>
<accession>A0AAD3DTA7</accession>
<sequence>MEITPELITQYGLMNKISTGHTLLDLLLCLLVPLLLKHLAPRLADGIHKLWPQRNNAAKTFTRRIEFTQRSGYYWYDSDNQPSNSVLQRAILNVINMQVQALNELHEADFTLKKRGPGELLGA</sequence>
<feature type="non-terminal residue" evidence="1">
    <location>
        <position position="123"/>
    </location>
</feature>
<proteinExistence type="predicted"/>
<reference evidence="1 2" key="1">
    <citation type="journal article" date="2021" name="Sci. Rep.">
        <title>Genome sequencing of the multicellular alga Astrephomene provides insights into convergent evolution of germ-soma differentiation.</title>
        <authorList>
            <person name="Yamashita S."/>
            <person name="Yamamoto K."/>
            <person name="Matsuzaki R."/>
            <person name="Suzuki S."/>
            <person name="Yamaguchi H."/>
            <person name="Hirooka S."/>
            <person name="Minakuchi Y."/>
            <person name="Miyagishima S."/>
            <person name="Kawachi M."/>
            <person name="Toyoda A."/>
            <person name="Nozaki H."/>
        </authorList>
    </citation>
    <scope>NUCLEOTIDE SEQUENCE [LARGE SCALE GENOMIC DNA]</scope>
    <source>
        <strain evidence="1 2">NIES-4017</strain>
    </source>
</reference>
<organism evidence="1 2">
    <name type="scientific">Astrephomene gubernaculifera</name>
    <dbReference type="NCBI Taxonomy" id="47775"/>
    <lineage>
        <taxon>Eukaryota</taxon>
        <taxon>Viridiplantae</taxon>
        <taxon>Chlorophyta</taxon>
        <taxon>core chlorophytes</taxon>
        <taxon>Chlorophyceae</taxon>
        <taxon>CS clade</taxon>
        <taxon>Chlamydomonadales</taxon>
        <taxon>Astrephomenaceae</taxon>
        <taxon>Astrephomene</taxon>
    </lineage>
</organism>
<dbReference type="Proteomes" id="UP001054857">
    <property type="component" value="Unassembled WGS sequence"/>
</dbReference>
<protein>
    <submittedName>
        <fullName evidence="1">Uncharacterized protein</fullName>
    </submittedName>
</protein>
<name>A0AAD3DTA7_9CHLO</name>
<dbReference type="EMBL" id="BMAR01000010">
    <property type="protein sequence ID" value="GFR45481.1"/>
    <property type="molecule type" value="Genomic_DNA"/>
</dbReference>
<evidence type="ECO:0000313" key="2">
    <source>
        <dbReference type="Proteomes" id="UP001054857"/>
    </source>
</evidence>
<dbReference type="AlphaFoldDB" id="A0AAD3DTA7"/>
<comment type="caution">
    <text evidence="1">The sequence shown here is derived from an EMBL/GenBank/DDBJ whole genome shotgun (WGS) entry which is preliminary data.</text>
</comment>
<gene>
    <name evidence="1" type="ORF">Agub_g6825</name>
</gene>
<keyword evidence="2" id="KW-1185">Reference proteome</keyword>